<dbReference type="PROSITE" id="PS51257">
    <property type="entry name" value="PROKAR_LIPOPROTEIN"/>
    <property type="match status" value="1"/>
</dbReference>
<keyword evidence="1" id="KW-0732">Signal</keyword>
<reference evidence="2" key="1">
    <citation type="submission" date="2020-12" db="EMBL/GenBank/DDBJ databases">
        <title>Vagococcus allomyrinae sp. nov. and Enterococcus lavae sp. nov., isolated from the larvae of Allomyrina dichotoma.</title>
        <authorList>
            <person name="Lee S.D."/>
        </authorList>
    </citation>
    <scope>NUCLEOTIDE SEQUENCE</scope>
    <source>
        <strain evidence="2">BWB3-3</strain>
    </source>
</reference>
<evidence type="ECO:0000313" key="3">
    <source>
        <dbReference type="Proteomes" id="UP000674938"/>
    </source>
</evidence>
<evidence type="ECO:0000256" key="1">
    <source>
        <dbReference type="SAM" id="SignalP"/>
    </source>
</evidence>
<proteinExistence type="predicted"/>
<dbReference type="RefSeq" id="WP_209526459.1">
    <property type="nucleotide sequence ID" value="NZ_JAEEGA010000004.1"/>
</dbReference>
<gene>
    <name evidence="2" type="ORF">I6N95_07900</name>
</gene>
<protein>
    <recommendedName>
        <fullName evidence="4">Lipoprotein</fullName>
    </recommendedName>
</protein>
<name>A0A940P3M8_9ENTE</name>
<comment type="caution">
    <text evidence="2">The sequence shown here is derived from an EMBL/GenBank/DDBJ whole genome shotgun (WGS) entry which is preliminary data.</text>
</comment>
<feature type="chain" id="PRO_5039608356" description="Lipoprotein" evidence="1">
    <location>
        <begin position="21"/>
        <end position="66"/>
    </location>
</feature>
<evidence type="ECO:0008006" key="4">
    <source>
        <dbReference type="Google" id="ProtNLM"/>
    </source>
</evidence>
<evidence type="ECO:0000313" key="2">
    <source>
        <dbReference type="EMBL" id="MBP1040924.1"/>
    </source>
</evidence>
<sequence length="66" mass="7356">MKKYISLTILILAFIGLSGCSPTENKDVSLKKETIRTLDSSKIYHDYLPDDNGTIDSNLPEVITPE</sequence>
<keyword evidence="3" id="KW-1185">Reference proteome</keyword>
<dbReference type="EMBL" id="JAEEGA010000004">
    <property type="protein sequence ID" value="MBP1040924.1"/>
    <property type="molecule type" value="Genomic_DNA"/>
</dbReference>
<organism evidence="2 3">
    <name type="scientific">Vagococcus allomyrinae</name>
    <dbReference type="NCBI Taxonomy" id="2794353"/>
    <lineage>
        <taxon>Bacteria</taxon>
        <taxon>Bacillati</taxon>
        <taxon>Bacillota</taxon>
        <taxon>Bacilli</taxon>
        <taxon>Lactobacillales</taxon>
        <taxon>Enterococcaceae</taxon>
        <taxon>Vagococcus</taxon>
    </lineage>
</organism>
<feature type="signal peptide" evidence="1">
    <location>
        <begin position="1"/>
        <end position="20"/>
    </location>
</feature>
<dbReference type="Proteomes" id="UP000674938">
    <property type="component" value="Unassembled WGS sequence"/>
</dbReference>
<dbReference type="AlphaFoldDB" id="A0A940P3M8"/>
<accession>A0A940P3M8</accession>